<organism evidence="2 3">
    <name type="scientific">Jaminaea rosea</name>
    <dbReference type="NCBI Taxonomy" id="1569628"/>
    <lineage>
        <taxon>Eukaryota</taxon>
        <taxon>Fungi</taxon>
        <taxon>Dikarya</taxon>
        <taxon>Basidiomycota</taxon>
        <taxon>Ustilaginomycotina</taxon>
        <taxon>Exobasidiomycetes</taxon>
        <taxon>Microstromatales</taxon>
        <taxon>Microstromatales incertae sedis</taxon>
        <taxon>Jaminaea</taxon>
    </lineage>
</organism>
<sequence>MRTRIPTWWEDTRPTPRARRAIWPVGGRGWVGRFNINSRSPRRRGVVRRCVMGMVQRGQGVRREREVGQGQACKRPSLCPDWRRGTSLHGERVTGRMTTMARSSSLHCQPRQHKRCPLLRSNHGSVKPSSVKPLLPDSSLLVDPTLPHHHLSSPVSPLHPQGCATPTTSSNPSPAPPRPHLHLPQAEAQERSRAPSRRPLHAIVVSRASSIDGRPMREERMASRRLNIIREAGKRGGERSVVVRRVRRRRRRGARLLNDYRDGMFERDVEMRKCMHDPPIYPILLCPSNSHPSGIGPCFPSPFCESRRRGYVILSDSCKVRHRIDTLPSIPPCRHTTYS</sequence>
<feature type="compositionally biased region" description="Low complexity" evidence="1">
    <location>
        <begin position="152"/>
        <end position="172"/>
    </location>
</feature>
<dbReference type="AlphaFoldDB" id="A0A316UH55"/>
<name>A0A316UH55_9BASI</name>
<keyword evidence="3" id="KW-1185">Reference proteome</keyword>
<dbReference type="GeneID" id="37031814"/>
<evidence type="ECO:0000256" key="1">
    <source>
        <dbReference type="SAM" id="MobiDB-lite"/>
    </source>
</evidence>
<protein>
    <submittedName>
        <fullName evidence="2">Uncharacterized protein</fullName>
    </submittedName>
</protein>
<feature type="region of interest" description="Disordered" evidence="1">
    <location>
        <begin position="145"/>
        <end position="199"/>
    </location>
</feature>
<evidence type="ECO:0000313" key="3">
    <source>
        <dbReference type="Proteomes" id="UP000245884"/>
    </source>
</evidence>
<dbReference type="EMBL" id="KZ819680">
    <property type="protein sequence ID" value="PWN24520.1"/>
    <property type="molecule type" value="Genomic_DNA"/>
</dbReference>
<reference evidence="2 3" key="1">
    <citation type="journal article" date="2018" name="Mol. Biol. Evol.">
        <title>Broad Genomic Sampling Reveals a Smut Pathogenic Ancestry of the Fungal Clade Ustilaginomycotina.</title>
        <authorList>
            <person name="Kijpornyongpan T."/>
            <person name="Mondo S.J."/>
            <person name="Barry K."/>
            <person name="Sandor L."/>
            <person name="Lee J."/>
            <person name="Lipzen A."/>
            <person name="Pangilinan J."/>
            <person name="LaButti K."/>
            <person name="Hainaut M."/>
            <person name="Henrissat B."/>
            <person name="Grigoriev I.V."/>
            <person name="Spatafora J.W."/>
            <person name="Aime M.C."/>
        </authorList>
    </citation>
    <scope>NUCLEOTIDE SEQUENCE [LARGE SCALE GENOMIC DNA]</scope>
    <source>
        <strain evidence="2 3">MCA 5214</strain>
    </source>
</reference>
<dbReference type="Proteomes" id="UP000245884">
    <property type="component" value="Unassembled WGS sequence"/>
</dbReference>
<gene>
    <name evidence="2" type="ORF">BDZ90DRAFT_98441</name>
</gene>
<proteinExistence type="predicted"/>
<accession>A0A316UH55</accession>
<dbReference type="RefSeq" id="XP_025359132.1">
    <property type="nucleotide sequence ID" value="XM_025509991.1"/>
</dbReference>
<evidence type="ECO:0000313" key="2">
    <source>
        <dbReference type="EMBL" id="PWN24520.1"/>
    </source>
</evidence>